<feature type="site" description="Important for substrate specificity" evidence="3">
    <location>
        <position position="17"/>
    </location>
</feature>
<evidence type="ECO:0000256" key="3">
    <source>
        <dbReference type="HAMAP-Rule" id="MF_00528"/>
    </source>
</evidence>
<dbReference type="HAMAP" id="MF_00528">
    <property type="entry name" value="Maf"/>
    <property type="match status" value="1"/>
</dbReference>
<keyword evidence="5" id="KW-1185">Reference proteome</keyword>
<dbReference type="PANTHER" id="PTHR43213">
    <property type="entry name" value="BIFUNCTIONAL DTTP/UTP PYROPHOSPHATASE/METHYLTRANSFERASE PROTEIN-RELATED"/>
    <property type="match status" value="1"/>
</dbReference>
<reference evidence="5" key="1">
    <citation type="journal article" date="2019" name="Int. J. Syst. Evol. Microbiol.">
        <title>The Global Catalogue of Microorganisms (GCM) 10K type strain sequencing project: providing services to taxonomists for standard genome sequencing and annotation.</title>
        <authorList>
            <consortium name="The Broad Institute Genomics Platform"/>
            <consortium name="The Broad Institute Genome Sequencing Center for Infectious Disease"/>
            <person name="Wu L."/>
            <person name="Ma J."/>
        </authorList>
    </citation>
    <scope>NUCLEOTIDE SEQUENCE [LARGE SCALE GENOMIC DNA]</scope>
    <source>
        <strain evidence="5">CGMCC 1.12151</strain>
    </source>
</reference>
<comment type="catalytic activity">
    <reaction evidence="3">
        <text>dTTP + H2O = dTMP + diphosphate + H(+)</text>
        <dbReference type="Rhea" id="RHEA:28534"/>
        <dbReference type="ChEBI" id="CHEBI:15377"/>
        <dbReference type="ChEBI" id="CHEBI:15378"/>
        <dbReference type="ChEBI" id="CHEBI:33019"/>
        <dbReference type="ChEBI" id="CHEBI:37568"/>
        <dbReference type="ChEBI" id="CHEBI:63528"/>
        <dbReference type="EC" id="3.6.1.9"/>
    </reaction>
</comment>
<proteinExistence type="inferred from homology"/>
<dbReference type="Pfam" id="PF02545">
    <property type="entry name" value="Maf"/>
    <property type="match status" value="1"/>
</dbReference>
<dbReference type="PANTHER" id="PTHR43213:SF5">
    <property type="entry name" value="BIFUNCTIONAL DTTP_UTP PYROPHOSPHATASE_METHYLTRANSFERASE PROTEIN-RELATED"/>
    <property type="match status" value="1"/>
</dbReference>
<dbReference type="RefSeq" id="WP_377276702.1">
    <property type="nucleotide sequence ID" value="NZ_JBHSGL010000005.1"/>
</dbReference>
<evidence type="ECO:0000313" key="5">
    <source>
        <dbReference type="Proteomes" id="UP001595932"/>
    </source>
</evidence>
<comment type="similarity">
    <text evidence="3">Belongs to the Maf family. YhdE subfamily.</text>
</comment>
<comment type="cofactor">
    <cofactor evidence="1 3">
        <name>a divalent metal cation</name>
        <dbReference type="ChEBI" id="CHEBI:60240"/>
    </cofactor>
</comment>
<dbReference type="EC" id="3.6.1.9" evidence="3"/>
<dbReference type="Proteomes" id="UP001595932">
    <property type="component" value="Unassembled WGS sequence"/>
</dbReference>
<dbReference type="SUPFAM" id="SSF52972">
    <property type="entry name" value="ITPase-like"/>
    <property type="match status" value="1"/>
</dbReference>
<evidence type="ECO:0000256" key="1">
    <source>
        <dbReference type="ARBA" id="ARBA00001968"/>
    </source>
</evidence>
<dbReference type="CDD" id="cd00555">
    <property type="entry name" value="Maf"/>
    <property type="match status" value="1"/>
</dbReference>
<protein>
    <recommendedName>
        <fullName evidence="3">dTTP/UTP pyrophosphatase</fullName>
        <shortName evidence="3">dTTPase/UTPase</shortName>
        <ecNumber evidence="3">3.6.1.9</ecNumber>
    </recommendedName>
    <alternativeName>
        <fullName evidence="3">Nucleoside triphosphate pyrophosphatase</fullName>
    </alternativeName>
    <alternativeName>
        <fullName evidence="3">Nucleotide pyrophosphatase</fullName>
        <shortName evidence="3">Nucleotide PPase</shortName>
    </alternativeName>
</protein>
<comment type="catalytic activity">
    <reaction evidence="3">
        <text>UTP + H2O = UMP + diphosphate + H(+)</text>
        <dbReference type="Rhea" id="RHEA:29395"/>
        <dbReference type="ChEBI" id="CHEBI:15377"/>
        <dbReference type="ChEBI" id="CHEBI:15378"/>
        <dbReference type="ChEBI" id="CHEBI:33019"/>
        <dbReference type="ChEBI" id="CHEBI:46398"/>
        <dbReference type="ChEBI" id="CHEBI:57865"/>
        <dbReference type="EC" id="3.6.1.9"/>
    </reaction>
</comment>
<accession>A0ABV9MAJ5</accession>
<feature type="active site" description="Proton acceptor" evidence="3">
    <location>
        <position position="75"/>
    </location>
</feature>
<keyword evidence="3" id="KW-0546">Nucleotide metabolism</keyword>
<dbReference type="InterPro" id="IPR029001">
    <property type="entry name" value="ITPase-like_fam"/>
</dbReference>
<evidence type="ECO:0000313" key="4">
    <source>
        <dbReference type="EMBL" id="MFC4711875.1"/>
    </source>
</evidence>
<dbReference type="NCBIfam" id="TIGR00172">
    <property type="entry name" value="maf"/>
    <property type="match status" value="1"/>
</dbReference>
<comment type="subcellular location">
    <subcellularLocation>
        <location evidence="3">Cytoplasm</location>
    </subcellularLocation>
</comment>
<keyword evidence="2 3" id="KW-0378">Hydrolase</keyword>
<sequence>MKFTSKYPLVLASQSPRRRELLGMLGIPFEVTPSKQAEPDPKAFQTPLGYVMACAQQKAEEIARRQKDALVIGADTIVVLDGHILLKPQDKQQAMSYLQRLSGQVHEVITAVSVRQGASELSFHERVKVRFYDLPASWIDAYTDTEDPYDKAGAYGIQTLSGLFVEGIEGDYHAVVGLPVAKLLQQLTRAGYTQIEGAHDYAK</sequence>
<dbReference type="PIRSF" id="PIRSF006305">
    <property type="entry name" value="Maf"/>
    <property type="match status" value="1"/>
</dbReference>
<keyword evidence="3" id="KW-0963">Cytoplasm</keyword>
<dbReference type="Gene3D" id="3.90.950.10">
    <property type="match status" value="1"/>
</dbReference>
<organism evidence="4 5">
    <name type="scientific">Planococcus dechangensis</name>
    <dbReference type="NCBI Taxonomy" id="1176255"/>
    <lineage>
        <taxon>Bacteria</taxon>
        <taxon>Bacillati</taxon>
        <taxon>Bacillota</taxon>
        <taxon>Bacilli</taxon>
        <taxon>Bacillales</taxon>
        <taxon>Caryophanaceae</taxon>
        <taxon>Planococcus</taxon>
    </lineage>
</organism>
<comment type="function">
    <text evidence="3">Nucleoside triphosphate pyrophosphatase that hydrolyzes dTTP and UTP. May have a dual role in cell division arrest and in preventing the incorporation of modified nucleotides into cellular nucleic acids.</text>
</comment>
<evidence type="ECO:0000256" key="2">
    <source>
        <dbReference type="ARBA" id="ARBA00022801"/>
    </source>
</evidence>
<dbReference type="EMBL" id="JBHSGL010000005">
    <property type="protein sequence ID" value="MFC4711875.1"/>
    <property type="molecule type" value="Genomic_DNA"/>
</dbReference>
<comment type="caution">
    <text evidence="3">Lacks conserved residue(s) required for the propagation of feature annotation.</text>
</comment>
<feature type="site" description="Important for substrate specificity" evidence="3">
    <location>
        <position position="158"/>
    </location>
</feature>
<name>A0ABV9MAJ5_9BACL</name>
<feature type="site" description="Important for substrate specificity" evidence="3">
    <location>
        <position position="76"/>
    </location>
</feature>
<comment type="caution">
    <text evidence="4">The sequence shown here is derived from an EMBL/GenBank/DDBJ whole genome shotgun (WGS) entry which is preliminary data.</text>
</comment>
<gene>
    <name evidence="4" type="ORF">ACFO5U_03370</name>
</gene>
<dbReference type="InterPro" id="IPR003697">
    <property type="entry name" value="Maf-like"/>
</dbReference>
<dbReference type="GO" id="GO:0016787">
    <property type="term" value="F:hydrolase activity"/>
    <property type="evidence" value="ECO:0007669"/>
    <property type="project" value="UniProtKB-KW"/>
</dbReference>